<organism evidence="2 3">
    <name type="scientific">Trichomonas vaginalis (strain ATCC PRA-98 / G3)</name>
    <dbReference type="NCBI Taxonomy" id="412133"/>
    <lineage>
        <taxon>Eukaryota</taxon>
        <taxon>Metamonada</taxon>
        <taxon>Parabasalia</taxon>
        <taxon>Trichomonadida</taxon>
        <taxon>Trichomonadidae</taxon>
        <taxon>Trichomonas</taxon>
    </lineage>
</organism>
<sequence>MQEVKKLIDELEKIIQKVIGENQVIPQVKSELEPSIKALQDSFPEFYNDIVNYYSTVGDVRRQAITNQLVSTFSCKDSFTLFSTSWNSISKTIDKYADVNPPPHIQEITVKFRSLKSTFDFIQTINERQKKPSQMVESGVLSIQTNCNNLYQNICSLFNSPTFPHFETDMCTSFKNDIKLFVSVISSVFANDFVITDHPSTEINKLKLGAIGYCNDMISILSASFSFTDQMKQVQDIKNEINKYLSPILQEMSGPFSIVKPLVPISNRPNHMEFNNSKQEQELTMAERAINMYSRFDDFLNRVLPSLVNGVKMDTEMETNLDTLEDAIKAMKVNNEFLNRKLNNANKNIKNLKDSLAEEKQLRQNNIDSAEMRMKARDEQIIQEKLKINDLEKVIQKLEEDKLEYEKELERFNVVGDPTYLRRMLCSVLDEYHMNYDSSDPGLNVALRELIQKIQICPNCPGKDKTINDLRNLIDKVVPDGQGSYSDKLYSIPVKIKSLNNIIEKHKKDDELLNEKLKQAYTQLTNKTIENMNNSDIANELHKAAAKKRQTKMALLTKKMPFAEKLTEICHRISAILDEDAELRLQFCTSTEHDTLFDQLEMVCHQQLNEVDQKLNNMKQKIEKQEKDYQQLFDKFAKFKKDLSDAFKVEETDSMIQSCVMKGHEWKQPYIDQKNVAMREQKHAEVRVSTIYQRVTGILNIKGDNSLSCEDKFDAIQEMLDTLQDDNEKLKYKYKKEKEAHDDLRLAIVDVCDEYRMMTKVELIDPKVAPDKDIVSNTAEVLRRINPRSN</sequence>
<feature type="coiled-coil region" evidence="1">
    <location>
        <begin position="496"/>
        <end position="527"/>
    </location>
</feature>
<dbReference type="RefSeq" id="XP_001312688.1">
    <property type="nucleotide sequence ID" value="XM_001312687.1"/>
</dbReference>
<dbReference type="VEuPathDB" id="TrichDB:TVAGG3_0977410"/>
<dbReference type="KEGG" id="tva:4757572"/>
<proteinExistence type="predicted"/>
<feature type="coiled-coil region" evidence="1">
    <location>
        <begin position="605"/>
        <end position="642"/>
    </location>
</feature>
<dbReference type="InParanoid" id="A2F5Q8"/>
<reference evidence="2" key="2">
    <citation type="journal article" date="2007" name="Science">
        <title>Draft genome sequence of the sexually transmitted pathogen Trichomonas vaginalis.</title>
        <authorList>
            <person name="Carlton J.M."/>
            <person name="Hirt R.P."/>
            <person name="Silva J.C."/>
            <person name="Delcher A.L."/>
            <person name="Schatz M."/>
            <person name="Zhao Q."/>
            <person name="Wortman J.R."/>
            <person name="Bidwell S.L."/>
            <person name="Alsmark U.C.M."/>
            <person name="Besteiro S."/>
            <person name="Sicheritz-Ponten T."/>
            <person name="Noel C.J."/>
            <person name="Dacks J.B."/>
            <person name="Foster P.G."/>
            <person name="Simillion C."/>
            <person name="Van de Peer Y."/>
            <person name="Miranda-Saavedra D."/>
            <person name="Barton G.J."/>
            <person name="Westrop G.D."/>
            <person name="Mueller S."/>
            <person name="Dessi D."/>
            <person name="Fiori P.L."/>
            <person name="Ren Q."/>
            <person name="Paulsen I."/>
            <person name="Zhang H."/>
            <person name="Bastida-Corcuera F.D."/>
            <person name="Simoes-Barbosa A."/>
            <person name="Brown M.T."/>
            <person name="Hayes R.D."/>
            <person name="Mukherjee M."/>
            <person name="Okumura C.Y."/>
            <person name="Schneider R."/>
            <person name="Smith A.J."/>
            <person name="Vanacova S."/>
            <person name="Villalvazo M."/>
            <person name="Haas B.J."/>
            <person name="Pertea M."/>
            <person name="Feldblyum T.V."/>
            <person name="Utterback T.R."/>
            <person name="Shu C.L."/>
            <person name="Osoegawa K."/>
            <person name="de Jong P.J."/>
            <person name="Hrdy I."/>
            <person name="Horvathova L."/>
            <person name="Zubacova Z."/>
            <person name="Dolezal P."/>
            <person name="Malik S.B."/>
            <person name="Logsdon J.M. Jr."/>
            <person name="Henze K."/>
            <person name="Gupta A."/>
            <person name="Wang C.C."/>
            <person name="Dunne R.L."/>
            <person name="Upcroft J.A."/>
            <person name="Upcroft P."/>
            <person name="White O."/>
            <person name="Salzberg S.L."/>
            <person name="Tang P."/>
            <person name="Chiu C.-H."/>
            <person name="Lee Y.-S."/>
            <person name="Embley T.M."/>
            <person name="Coombs G.H."/>
            <person name="Mottram J.C."/>
            <person name="Tachezy J."/>
            <person name="Fraser-Liggett C.M."/>
            <person name="Johnson P.J."/>
        </authorList>
    </citation>
    <scope>NUCLEOTIDE SEQUENCE [LARGE SCALE GENOMIC DNA]</scope>
    <source>
        <strain evidence="2">G3</strain>
    </source>
</reference>
<name>A2F5Q8_TRIV3</name>
<keyword evidence="3" id="KW-1185">Reference proteome</keyword>
<feature type="coiled-coil region" evidence="1">
    <location>
        <begin position="321"/>
        <end position="415"/>
    </location>
</feature>
<reference evidence="2" key="1">
    <citation type="submission" date="2006-10" db="EMBL/GenBank/DDBJ databases">
        <authorList>
            <person name="Amadeo P."/>
            <person name="Zhao Q."/>
            <person name="Wortman J."/>
            <person name="Fraser-Liggett C."/>
            <person name="Carlton J."/>
        </authorList>
    </citation>
    <scope>NUCLEOTIDE SEQUENCE</scope>
    <source>
        <strain evidence="2">G3</strain>
    </source>
</reference>
<gene>
    <name evidence="2" type="ORF">TVAG_367510</name>
</gene>
<evidence type="ECO:0000256" key="1">
    <source>
        <dbReference type="SAM" id="Coils"/>
    </source>
</evidence>
<dbReference type="AlphaFoldDB" id="A2F5Q8"/>
<accession>A2F5Q8</accession>
<dbReference type="EMBL" id="DS113626">
    <property type="protein sequence ID" value="EAX99758.1"/>
    <property type="molecule type" value="Genomic_DNA"/>
</dbReference>
<feature type="coiled-coil region" evidence="1">
    <location>
        <begin position="713"/>
        <end position="740"/>
    </location>
</feature>
<dbReference type="VEuPathDB" id="TrichDB:TVAG_367510"/>
<keyword evidence="1" id="KW-0175">Coiled coil</keyword>
<evidence type="ECO:0000313" key="2">
    <source>
        <dbReference type="EMBL" id="EAX99758.1"/>
    </source>
</evidence>
<dbReference type="SMR" id="A2F5Q8"/>
<dbReference type="Proteomes" id="UP000001542">
    <property type="component" value="Unassembled WGS sequence"/>
</dbReference>
<protein>
    <submittedName>
        <fullName evidence="2">Uncharacterized protein</fullName>
    </submittedName>
</protein>
<evidence type="ECO:0000313" key="3">
    <source>
        <dbReference type="Proteomes" id="UP000001542"/>
    </source>
</evidence>